<dbReference type="Proteomes" id="UP000254575">
    <property type="component" value="Unassembled WGS sequence"/>
</dbReference>
<dbReference type="OrthoDB" id="9777291at2"/>
<gene>
    <name evidence="1" type="ORF">NCTC10717_01473</name>
</gene>
<evidence type="ECO:0000313" key="1">
    <source>
        <dbReference type="EMBL" id="SUO97476.1"/>
    </source>
</evidence>
<dbReference type="AlphaFoldDB" id="A0A380MZM3"/>
<dbReference type="InterPro" id="IPR027417">
    <property type="entry name" value="P-loop_NTPase"/>
</dbReference>
<dbReference type="SUPFAM" id="SSF52540">
    <property type="entry name" value="P-loop containing nucleoside triphosphate hydrolases"/>
    <property type="match status" value="1"/>
</dbReference>
<evidence type="ECO:0008006" key="3">
    <source>
        <dbReference type="Google" id="ProtNLM"/>
    </source>
</evidence>
<dbReference type="EMBL" id="UHIA01000004">
    <property type="protein sequence ID" value="SUO97476.1"/>
    <property type="molecule type" value="Genomic_DNA"/>
</dbReference>
<name>A0A380MZM3_9GAMM</name>
<evidence type="ECO:0000313" key="2">
    <source>
        <dbReference type="Proteomes" id="UP000254575"/>
    </source>
</evidence>
<proteinExistence type="predicted"/>
<dbReference type="RefSeq" id="WP_115218651.1">
    <property type="nucleotide sequence ID" value="NZ_UHIA01000004.1"/>
</dbReference>
<protein>
    <recommendedName>
        <fullName evidence="3">ATPase</fullName>
    </recommendedName>
</protein>
<accession>A0A380MZM3</accession>
<dbReference type="Gene3D" id="3.40.50.300">
    <property type="entry name" value="P-loop containing nucleotide triphosphate hydrolases"/>
    <property type="match status" value="1"/>
</dbReference>
<sequence>MSIPHQAITLLGHSGIGKTTLSHLLQQAGWYHYSGDYRIATRYLNEAISDWLAAIAATVPIFAALLARDALQIGGKVRIEQLAVLSAYIGKIGRQGLPYQEFCARQQAFAAAEKQAMYDIERFMPLARARHQAAWFINDAGGSLGEYAADGALMNFIAERTLLVYLDADEDLQQELEARAAKYPKPICYHPDFLAQMVEQYGAKTGIRHADDFDSDDFLRFVGPQLLRHRRENYRALAAQYGVLLPVKAVWACRNADEFLALLSRAYQEQRG</sequence>
<reference evidence="1 2" key="1">
    <citation type="submission" date="2018-06" db="EMBL/GenBank/DDBJ databases">
        <authorList>
            <consortium name="Pathogen Informatics"/>
            <person name="Doyle S."/>
        </authorList>
    </citation>
    <scope>NUCLEOTIDE SEQUENCE [LARGE SCALE GENOMIC DNA]</scope>
    <source>
        <strain evidence="1 2">NCTC10717</strain>
    </source>
</reference>
<keyword evidence="2" id="KW-1185">Reference proteome</keyword>
<organism evidence="1 2">
    <name type="scientific">Suttonella indologenes</name>
    <dbReference type="NCBI Taxonomy" id="13276"/>
    <lineage>
        <taxon>Bacteria</taxon>
        <taxon>Pseudomonadati</taxon>
        <taxon>Pseudomonadota</taxon>
        <taxon>Gammaproteobacteria</taxon>
        <taxon>Cardiobacteriales</taxon>
        <taxon>Cardiobacteriaceae</taxon>
        <taxon>Suttonella</taxon>
    </lineage>
</organism>